<organism evidence="2 3">
    <name type="scientific">Pseudonocardia yunnanensis</name>
    <dbReference type="NCBI Taxonomy" id="58107"/>
    <lineage>
        <taxon>Bacteria</taxon>
        <taxon>Bacillati</taxon>
        <taxon>Actinomycetota</taxon>
        <taxon>Actinomycetes</taxon>
        <taxon>Pseudonocardiales</taxon>
        <taxon>Pseudonocardiaceae</taxon>
        <taxon>Pseudonocardia</taxon>
    </lineage>
</organism>
<reference evidence="3" key="1">
    <citation type="journal article" date="2019" name="Int. J. Syst. Evol. Microbiol.">
        <title>The Global Catalogue of Microorganisms (GCM) 10K type strain sequencing project: providing services to taxonomists for standard genome sequencing and annotation.</title>
        <authorList>
            <consortium name="The Broad Institute Genomics Platform"/>
            <consortium name="The Broad Institute Genome Sequencing Center for Infectious Disease"/>
            <person name="Wu L."/>
            <person name="Ma J."/>
        </authorList>
    </citation>
    <scope>NUCLEOTIDE SEQUENCE [LARGE SCALE GENOMIC DNA]</scope>
    <source>
        <strain evidence="3">CCM 7043</strain>
    </source>
</reference>
<evidence type="ECO:0000313" key="3">
    <source>
        <dbReference type="Proteomes" id="UP001597114"/>
    </source>
</evidence>
<feature type="region of interest" description="Disordered" evidence="1">
    <location>
        <begin position="1"/>
        <end position="24"/>
    </location>
</feature>
<dbReference type="Proteomes" id="UP001597114">
    <property type="component" value="Unassembled WGS sequence"/>
</dbReference>
<gene>
    <name evidence="2" type="ORF">ACFSJD_15000</name>
</gene>
<accession>A0ABW4EUQ4</accession>
<dbReference type="EMBL" id="JBHUCO010000015">
    <property type="protein sequence ID" value="MFD1518802.1"/>
    <property type="molecule type" value="Genomic_DNA"/>
</dbReference>
<evidence type="ECO:0000313" key="2">
    <source>
        <dbReference type="EMBL" id="MFD1518802.1"/>
    </source>
</evidence>
<name>A0ABW4EUQ4_9PSEU</name>
<sequence>MVRHDHEVTTVPRNSGTSSEPTSSTFVVENRGMADNEGFDLVVEDVWDALPDELCRELIERRTTSSEWGPYAREGRPGRRWEPLRPMVIRERAYRGLEALASRLLCLAVDACCRRASTLGELHRVLRFPHHIPLMDPDRPLMPAELNRYARPDILIDKGRPRFLELNISTRLGGDAVAYWLAESYVGLCPEIGLRTPPSTVVARCEALNRTLQSENGHGRSGRLLVPIHSAIDITGARQRRDRIRPPIVAGAQQVGFEVFQADLADLSLDAAGRLLASDVPLDVVLLRWYGSDRIIEDDGGLAALCTADRAGTVGLFPRPESALVSSKAVLSWLREDCDAGVLGPADRALVRAHVPWTVCLGLDGDPEVERSLLRMAAGERDQLVAKPAVGQSSNDVVFGNQTSARNWQSAVADAARESPLVLQRRVEPGRITMPFRDRESGQQVTTRVPFVLSLFMVDRAAAGVLARHMNPDLPDGDVVIGMRHGARPNAVLLAPAS</sequence>
<dbReference type="RefSeq" id="WP_344717998.1">
    <property type="nucleotide sequence ID" value="NZ_BAAAUS010000001.1"/>
</dbReference>
<evidence type="ECO:0000256" key="1">
    <source>
        <dbReference type="SAM" id="MobiDB-lite"/>
    </source>
</evidence>
<evidence type="ECO:0008006" key="4">
    <source>
        <dbReference type="Google" id="ProtNLM"/>
    </source>
</evidence>
<comment type="caution">
    <text evidence="2">The sequence shown here is derived from an EMBL/GenBank/DDBJ whole genome shotgun (WGS) entry which is preliminary data.</text>
</comment>
<keyword evidence="3" id="KW-1185">Reference proteome</keyword>
<dbReference type="SUPFAM" id="SSF56059">
    <property type="entry name" value="Glutathione synthetase ATP-binding domain-like"/>
    <property type="match status" value="1"/>
</dbReference>
<feature type="compositionally biased region" description="Polar residues" evidence="1">
    <location>
        <begin position="11"/>
        <end position="24"/>
    </location>
</feature>
<protein>
    <recommendedName>
        <fullName evidence="4">Circularly permuted type 2 ATP-grasp protein</fullName>
    </recommendedName>
</protein>
<proteinExistence type="predicted"/>